<dbReference type="AlphaFoldDB" id="A0A6J6C2D0"/>
<evidence type="ECO:0000256" key="1">
    <source>
        <dbReference type="ARBA" id="ARBA00008172"/>
    </source>
</evidence>
<organism evidence="7">
    <name type="scientific">freshwater metagenome</name>
    <dbReference type="NCBI Taxonomy" id="449393"/>
    <lineage>
        <taxon>unclassified sequences</taxon>
        <taxon>metagenomes</taxon>
        <taxon>ecological metagenomes</taxon>
    </lineage>
</organism>
<protein>
    <recommendedName>
        <fullName evidence="6">Putative mRNA interferase YoeB</fullName>
    </recommendedName>
</protein>
<proteinExistence type="inferred from homology"/>
<dbReference type="GO" id="GO:0045892">
    <property type="term" value="P:negative regulation of DNA-templated transcription"/>
    <property type="evidence" value="ECO:0007669"/>
    <property type="project" value="TreeGrafter"/>
</dbReference>
<dbReference type="Pfam" id="PF06769">
    <property type="entry name" value="YoeB_toxin"/>
    <property type="match status" value="1"/>
</dbReference>
<keyword evidence="4" id="KW-0255">Endonuclease</keyword>
<keyword evidence="5" id="KW-0378">Hydrolase</keyword>
<dbReference type="NCBIfam" id="TIGR02116">
    <property type="entry name" value="toxin_Txe_YoeB"/>
    <property type="match status" value="1"/>
</dbReference>
<evidence type="ECO:0000256" key="3">
    <source>
        <dbReference type="ARBA" id="ARBA00022722"/>
    </source>
</evidence>
<evidence type="ECO:0000313" key="7">
    <source>
        <dbReference type="EMBL" id="CAB4545541.1"/>
    </source>
</evidence>
<dbReference type="InterPro" id="IPR035093">
    <property type="entry name" value="RelE/ParE_toxin_dom_sf"/>
</dbReference>
<dbReference type="PANTHER" id="PTHR38039:SF1">
    <property type="entry name" value="TOXIN YOEB"/>
    <property type="match status" value="1"/>
</dbReference>
<evidence type="ECO:0000256" key="2">
    <source>
        <dbReference type="ARBA" id="ARBA00022649"/>
    </source>
</evidence>
<accession>A0A6J6C2D0</accession>
<comment type="similarity">
    <text evidence="1">Belongs to the YoeB family.</text>
</comment>
<name>A0A6J6C2D0_9ZZZZ</name>
<dbReference type="EMBL" id="CAEZSJ010000147">
    <property type="protein sequence ID" value="CAB4545541.1"/>
    <property type="molecule type" value="Genomic_DNA"/>
</dbReference>
<sequence length="94" mass="10889">MPRKAKLTQVEQTKKAALDIKYWIESGNSKKLERINSLIASAMADPYSGIGVPEQLRFHDQQTFSRRIDKVHRLVYRINGSTLVIISARFHYEK</sequence>
<dbReference type="SUPFAM" id="SSF143011">
    <property type="entry name" value="RelE-like"/>
    <property type="match status" value="1"/>
</dbReference>
<evidence type="ECO:0000256" key="4">
    <source>
        <dbReference type="ARBA" id="ARBA00022759"/>
    </source>
</evidence>
<evidence type="ECO:0000256" key="6">
    <source>
        <dbReference type="ARBA" id="ARBA00030388"/>
    </source>
</evidence>
<reference evidence="7" key="1">
    <citation type="submission" date="2020-05" db="EMBL/GenBank/DDBJ databases">
        <authorList>
            <person name="Chiriac C."/>
            <person name="Salcher M."/>
            <person name="Ghai R."/>
            <person name="Kavagutti S V."/>
        </authorList>
    </citation>
    <scope>NUCLEOTIDE SEQUENCE</scope>
</reference>
<keyword evidence="3" id="KW-0540">Nuclease</keyword>
<dbReference type="GO" id="GO:0006401">
    <property type="term" value="P:RNA catabolic process"/>
    <property type="evidence" value="ECO:0007669"/>
    <property type="project" value="InterPro"/>
</dbReference>
<dbReference type="GO" id="GO:0016787">
    <property type="term" value="F:hydrolase activity"/>
    <property type="evidence" value="ECO:0007669"/>
    <property type="project" value="UniProtKB-KW"/>
</dbReference>
<keyword evidence="2" id="KW-1277">Toxin-antitoxin system</keyword>
<dbReference type="Gene3D" id="3.30.2310.20">
    <property type="entry name" value="RelE-like"/>
    <property type="match status" value="1"/>
</dbReference>
<dbReference type="GO" id="GO:0004519">
    <property type="term" value="F:endonuclease activity"/>
    <property type="evidence" value="ECO:0007669"/>
    <property type="project" value="UniProtKB-KW"/>
</dbReference>
<gene>
    <name evidence="7" type="ORF">UFOPK1425_00804</name>
</gene>
<evidence type="ECO:0000256" key="5">
    <source>
        <dbReference type="ARBA" id="ARBA00022801"/>
    </source>
</evidence>
<dbReference type="PANTHER" id="PTHR38039">
    <property type="entry name" value="TOXIN YOEB"/>
    <property type="match status" value="1"/>
</dbReference>
<dbReference type="InterPro" id="IPR009614">
    <property type="entry name" value="YoeB_toxin"/>
</dbReference>